<dbReference type="Pfam" id="PF00849">
    <property type="entry name" value="PseudoU_synth_2"/>
    <property type="match status" value="1"/>
</dbReference>
<evidence type="ECO:0000256" key="3">
    <source>
        <dbReference type="ARBA" id="ARBA00023235"/>
    </source>
</evidence>
<gene>
    <name evidence="7" type="ORF">UREOM_6200</name>
</gene>
<evidence type="ECO:0000259" key="6">
    <source>
        <dbReference type="SMART" id="SM00363"/>
    </source>
</evidence>
<dbReference type="CDD" id="cd00165">
    <property type="entry name" value="S4"/>
    <property type="match status" value="1"/>
</dbReference>
<feature type="domain" description="RNA-binding S4" evidence="6">
    <location>
        <begin position="13"/>
        <end position="74"/>
    </location>
</feature>
<reference evidence="7" key="1">
    <citation type="submission" date="2024-02" db="EMBL/GenBank/DDBJ databases">
        <title>Draft genome sequence of new strains in genus Ureaplasma.</title>
        <authorList>
            <person name="Nakajima Y."/>
            <person name="Segawa T."/>
        </authorList>
    </citation>
    <scope>NUCLEOTIDE SEQUENCE [LARGE SCALE GENOMIC DNA]</scope>
    <source>
        <strain evidence="7">OM1</strain>
    </source>
</reference>
<dbReference type="EMBL" id="BAABQM010000004">
    <property type="protein sequence ID" value="GAA5414909.1"/>
    <property type="molecule type" value="Genomic_DNA"/>
</dbReference>
<dbReference type="PANTHER" id="PTHR21600">
    <property type="entry name" value="MITOCHONDRIAL RNA PSEUDOURIDINE SYNTHASE"/>
    <property type="match status" value="1"/>
</dbReference>
<comment type="caution">
    <text evidence="7">The sequence shown here is derived from an EMBL/GenBank/DDBJ whole genome shotgun (WGS) entry which is preliminary data.</text>
</comment>
<sequence>MKKITINTNDANQRLDNFLLKSFPKLTKAVLYKAIRNKRVKVNNKRITDIAYKVVAKDVLELYINDEFLEKVVNTDFNNSKDELDIVYEDANVIVVNKPLGLVVHEDNDKQNADTLINRIKKYLMNKGEWNPNHENSFAPALGHRLDRNTSGLIVSAKNFEALQSLQNCFKNQEVSKNYLGLVHGVLEEGGSQTLKLYIKDDETGIVKVSDSKLPEYKESITKFKTVGIVKNKYSLVDINLITGRKHQIRASFQWLGFPLVGEKKYISKSSDRDYRFKYQCLVSYKLKFNIKDKNDCLAYLNSKTFELKKSNIWFIKKINSLN</sequence>
<dbReference type="SMART" id="SM00363">
    <property type="entry name" value="S4"/>
    <property type="match status" value="1"/>
</dbReference>
<dbReference type="InterPro" id="IPR006145">
    <property type="entry name" value="PsdUridine_synth_RsuA/RluA"/>
</dbReference>
<keyword evidence="4" id="KW-0694">RNA-binding</keyword>
<keyword evidence="8" id="KW-1185">Reference proteome</keyword>
<evidence type="ECO:0000256" key="4">
    <source>
        <dbReference type="PROSITE-ProRule" id="PRU00182"/>
    </source>
</evidence>
<dbReference type="NCBIfam" id="TIGR00005">
    <property type="entry name" value="rluA_subfam"/>
    <property type="match status" value="1"/>
</dbReference>
<comment type="function">
    <text evidence="5">Responsible for synthesis of pseudouridine from uracil.</text>
</comment>
<dbReference type="PANTHER" id="PTHR21600:SF44">
    <property type="entry name" value="RIBOSOMAL LARGE SUBUNIT PSEUDOURIDINE SYNTHASE D"/>
    <property type="match status" value="1"/>
</dbReference>
<dbReference type="EC" id="5.4.99.-" evidence="5"/>
<keyword evidence="3 5" id="KW-0413">Isomerase</keyword>
<accession>A0ABP9UBQ9</accession>
<protein>
    <recommendedName>
        <fullName evidence="5">Pseudouridine synthase</fullName>
        <ecNumber evidence="5">5.4.99.-</ecNumber>
    </recommendedName>
</protein>
<evidence type="ECO:0000256" key="5">
    <source>
        <dbReference type="RuleBase" id="RU362028"/>
    </source>
</evidence>
<dbReference type="RefSeq" id="WP_353290069.1">
    <property type="nucleotide sequence ID" value="NZ_BAABQM010000004.1"/>
</dbReference>
<name>A0ABP9UBQ9_9BACT</name>
<dbReference type="Proteomes" id="UP001449582">
    <property type="component" value="Unassembled WGS sequence"/>
</dbReference>
<dbReference type="Pfam" id="PF01479">
    <property type="entry name" value="S4"/>
    <property type="match status" value="1"/>
</dbReference>
<comment type="similarity">
    <text evidence="2 5">Belongs to the pseudouridine synthase RluA family.</text>
</comment>
<dbReference type="Gene3D" id="3.30.2350.10">
    <property type="entry name" value="Pseudouridine synthase"/>
    <property type="match status" value="1"/>
</dbReference>
<dbReference type="PROSITE" id="PS50889">
    <property type="entry name" value="S4"/>
    <property type="match status" value="1"/>
</dbReference>
<evidence type="ECO:0000313" key="7">
    <source>
        <dbReference type="EMBL" id="GAA5414909.1"/>
    </source>
</evidence>
<dbReference type="InterPro" id="IPR050188">
    <property type="entry name" value="RluA_PseudoU_synthase"/>
</dbReference>
<dbReference type="InterPro" id="IPR020103">
    <property type="entry name" value="PsdUridine_synth_cat_dom_sf"/>
</dbReference>
<dbReference type="InterPro" id="IPR036986">
    <property type="entry name" value="S4_RNA-bd_sf"/>
</dbReference>
<dbReference type="Gene3D" id="3.10.290.10">
    <property type="entry name" value="RNA-binding S4 domain"/>
    <property type="match status" value="1"/>
</dbReference>
<evidence type="ECO:0000256" key="2">
    <source>
        <dbReference type="ARBA" id="ARBA00010876"/>
    </source>
</evidence>
<dbReference type="CDD" id="cd02869">
    <property type="entry name" value="PseudoU_synth_RluA_like"/>
    <property type="match status" value="1"/>
</dbReference>
<dbReference type="SUPFAM" id="SSF55120">
    <property type="entry name" value="Pseudouridine synthase"/>
    <property type="match status" value="1"/>
</dbReference>
<proteinExistence type="inferred from homology"/>
<dbReference type="SUPFAM" id="SSF55174">
    <property type="entry name" value="Alpha-L RNA-binding motif"/>
    <property type="match status" value="1"/>
</dbReference>
<evidence type="ECO:0000313" key="8">
    <source>
        <dbReference type="Proteomes" id="UP001449582"/>
    </source>
</evidence>
<dbReference type="InterPro" id="IPR002942">
    <property type="entry name" value="S4_RNA-bd"/>
</dbReference>
<evidence type="ECO:0000256" key="1">
    <source>
        <dbReference type="ARBA" id="ARBA00000073"/>
    </source>
</evidence>
<organism evidence="7 8">
    <name type="scientific">Ureaplasma ceti</name>
    <dbReference type="NCBI Taxonomy" id="3119530"/>
    <lineage>
        <taxon>Bacteria</taxon>
        <taxon>Bacillati</taxon>
        <taxon>Mycoplasmatota</taxon>
        <taxon>Mycoplasmoidales</taxon>
        <taxon>Mycoplasmoidaceae</taxon>
        <taxon>Ureaplasma</taxon>
    </lineage>
</organism>
<comment type="catalytic activity">
    <reaction evidence="1 5">
        <text>a uridine in RNA = a pseudouridine in RNA</text>
        <dbReference type="Rhea" id="RHEA:48348"/>
        <dbReference type="Rhea" id="RHEA-COMP:12068"/>
        <dbReference type="Rhea" id="RHEA-COMP:12069"/>
        <dbReference type="ChEBI" id="CHEBI:65314"/>
        <dbReference type="ChEBI" id="CHEBI:65315"/>
    </reaction>
</comment>
<dbReference type="InterPro" id="IPR006225">
    <property type="entry name" value="PsdUridine_synth_RluC/D"/>
</dbReference>